<dbReference type="EMBL" id="GBXM01040970">
    <property type="protein sequence ID" value="JAH67607.1"/>
    <property type="molecule type" value="Transcribed_RNA"/>
</dbReference>
<reference evidence="1" key="1">
    <citation type="submission" date="2014-11" db="EMBL/GenBank/DDBJ databases">
        <authorList>
            <person name="Amaro Gonzalez C."/>
        </authorList>
    </citation>
    <scope>NUCLEOTIDE SEQUENCE</scope>
</reference>
<organism evidence="1">
    <name type="scientific">Anguilla anguilla</name>
    <name type="common">European freshwater eel</name>
    <name type="synonym">Muraena anguilla</name>
    <dbReference type="NCBI Taxonomy" id="7936"/>
    <lineage>
        <taxon>Eukaryota</taxon>
        <taxon>Metazoa</taxon>
        <taxon>Chordata</taxon>
        <taxon>Craniata</taxon>
        <taxon>Vertebrata</taxon>
        <taxon>Euteleostomi</taxon>
        <taxon>Actinopterygii</taxon>
        <taxon>Neopterygii</taxon>
        <taxon>Teleostei</taxon>
        <taxon>Anguilliformes</taxon>
        <taxon>Anguillidae</taxon>
        <taxon>Anguilla</taxon>
    </lineage>
</organism>
<proteinExistence type="predicted"/>
<sequence length="35" mass="3961">MENILFYFATLSSQCSFCFPQFCGIINLNGCHPIT</sequence>
<protein>
    <submittedName>
        <fullName evidence="1">Uncharacterized protein</fullName>
    </submittedName>
</protein>
<dbReference type="AlphaFoldDB" id="A0A0E9UP82"/>
<accession>A0A0E9UP82</accession>
<evidence type="ECO:0000313" key="1">
    <source>
        <dbReference type="EMBL" id="JAH67607.1"/>
    </source>
</evidence>
<name>A0A0E9UP82_ANGAN</name>
<reference evidence="1" key="2">
    <citation type="journal article" date="2015" name="Fish Shellfish Immunol.">
        <title>Early steps in the European eel (Anguilla anguilla)-Vibrio vulnificus interaction in the gills: Role of the RtxA13 toxin.</title>
        <authorList>
            <person name="Callol A."/>
            <person name="Pajuelo D."/>
            <person name="Ebbesson L."/>
            <person name="Teles M."/>
            <person name="MacKenzie S."/>
            <person name="Amaro C."/>
        </authorList>
    </citation>
    <scope>NUCLEOTIDE SEQUENCE</scope>
</reference>